<proteinExistence type="predicted"/>
<dbReference type="Gene3D" id="3.40.50.1110">
    <property type="entry name" value="SGNH hydrolase"/>
    <property type="match status" value="1"/>
</dbReference>
<dbReference type="RefSeq" id="WP_110063804.1">
    <property type="nucleotide sequence ID" value="NZ_QGTW01000002.1"/>
</dbReference>
<gene>
    <name evidence="3" type="ORF">DFO73_102258</name>
</gene>
<evidence type="ECO:0000256" key="1">
    <source>
        <dbReference type="SAM" id="Phobius"/>
    </source>
</evidence>
<keyword evidence="1" id="KW-0812">Transmembrane</keyword>
<dbReference type="Pfam" id="PF13472">
    <property type="entry name" value="Lipase_GDSL_2"/>
    <property type="match status" value="1"/>
</dbReference>
<sequence>MKAFLTTILAIGCVVILIVGNLHWKEKTTVIMPEAAQMQTEAKGSSIDSASEEVLQLAANWPVESKKVLEKRLAEGKPFKIQIVGSGALGEGPASWPEILKTQLQQEFGESVIEISINSYDLNSLSYTSDNKQQDIIDAQPDLVILESFILKDNGAVAIEDSLANTKNVLEDVESANPETTFIIQPAHPLYNSQYYPIQVQNLKEFAEENNVTYLDHWTTWPDQDNQELTEYLSADNSQPSEKGHEIWADYMVEYFISK</sequence>
<dbReference type="AlphaFoldDB" id="A0A2V3A8L6"/>
<dbReference type="Proteomes" id="UP000247150">
    <property type="component" value="Unassembled WGS sequence"/>
</dbReference>
<keyword evidence="1" id="KW-0472">Membrane</keyword>
<reference evidence="3 4" key="1">
    <citation type="submission" date="2018-05" db="EMBL/GenBank/DDBJ databases">
        <title>Freshwater and sediment microbial communities from various areas in North America, analyzing microbe dynamics in response to fracking.</title>
        <authorList>
            <person name="Lamendella R."/>
        </authorList>
    </citation>
    <scope>NUCLEOTIDE SEQUENCE [LARGE SCALE GENOMIC DNA]</scope>
    <source>
        <strain evidence="3 4">15_TX</strain>
    </source>
</reference>
<dbReference type="EMBL" id="QGTW01000002">
    <property type="protein sequence ID" value="PWW31263.1"/>
    <property type="molecule type" value="Genomic_DNA"/>
</dbReference>
<dbReference type="InterPro" id="IPR036514">
    <property type="entry name" value="SGNH_hydro_sf"/>
</dbReference>
<evidence type="ECO:0000313" key="4">
    <source>
        <dbReference type="Proteomes" id="UP000247150"/>
    </source>
</evidence>
<feature type="domain" description="SGNH hydrolase-type esterase" evidence="2">
    <location>
        <begin position="89"/>
        <end position="247"/>
    </location>
</feature>
<protein>
    <submittedName>
        <fullName evidence="3">Lysophospholipase L1-like esterase</fullName>
    </submittedName>
</protein>
<name>A0A2V3A8L6_9BACI</name>
<dbReference type="SUPFAM" id="SSF52266">
    <property type="entry name" value="SGNH hydrolase"/>
    <property type="match status" value="1"/>
</dbReference>
<dbReference type="OrthoDB" id="2451965at2"/>
<organism evidence="3 4">
    <name type="scientific">Cytobacillus oceanisediminis</name>
    <dbReference type="NCBI Taxonomy" id="665099"/>
    <lineage>
        <taxon>Bacteria</taxon>
        <taxon>Bacillati</taxon>
        <taxon>Bacillota</taxon>
        <taxon>Bacilli</taxon>
        <taxon>Bacillales</taxon>
        <taxon>Bacillaceae</taxon>
        <taxon>Cytobacillus</taxon>
    </lineage>
</organism>
<dbReference type="CDD" id="cd00229">
    <property type="entry name" value="SGNH_hydrolase"/>
    <property type="match status" value="1"/>
</dbReference>
<dbReference type="InterPro" id="IPR013830">
    <property type="entry name" value="SGNH_hydro"/>
</dbReference>
<accession>A0A2V3A8L6</accession>
<comment type="caution">
    <text evidence="3">The sequence shown here is derived from an EMBL/GenBank/DDBJ whole genome shotgun (WGS) entry which is preliminary data.</text>
</comment>
<evidence type="ECO:0000313" key="3">
    <source>
        <dbReference type="EMBL" id="PWW31263.1"/>
    </source>
</evidence>
<evidence type="ECO:0000259" key="2">
    <source>
        <dbReference type="Pfam" id="PF13472"/>
    </source>
</evidence>
<feature type="transmembrane region" description="Helical" evidence="1">
    <location>
        <begin position="6"/>
        <end position="24"/>
    </location>
</feature>
<keyword evidence="1" id="KW-1133">Transmembrane helix</keyword>